<feature type="region of interest" description="Disordered" evidence="1">
    <location>
        <begin position="215"/>
        <end position="248"/>
    </location>
</feature>
<accession>A0ABV4SZJ2</accession>
<dbReference type="Pfam" id="PF08241">
    <property type="entry name" value="Methyltransf_11"/>
    <property type="match status" value="1"/>
</dbReference>
<dbReference type="Gene3D" id="3.40.50.150">
    <property type="entry name" value="Vaccinia Virus protein VP39"/>
    <property type="match status" value="1"/>
</dbReference>
<dbReference type="EMBL" id="JBGOSP010000082">
    <property type="protein sequence ID" value="MFA3843849.1"/>
    <property type="molecule type" value="Genomic_DNA"/>
</dbReference>
<keyword evidence="3" id="KW-0489">Methyltransferase</keyword>
<keyword evidence="4" id="KW-1185">Reference proteome</keyword>
<dbReference type="SUPFAM" id="SSF53335">
    <property type="entry name" value="S-adenosyl-L-methionine-dependent methyltransferases"/>
    <property type="match status" value="1"/>
</dbReference>
<dbReference type="GO" id="GO:0032259">
    <property type="term" value="P:methylation"/>
    <property type="evidence" value="ECO:0007669"/>
    <property type="project" value="UniProtKB-KW"/>
</dbReference>
<dbReference type="GO" id="GO:0008168">
    <property type="term" value="F:methyltransferase activity"/>
    <property type="evidence" value="ECO:0007669"/>
    <property type="project" value="UniProtKB-KW"/>
</dbReference>
<dbReference type="Proteomes" id="UP001571476">
    <property type="component" value="Unassembled WGS sequence"/>
</dbReference>
<evidence type="ECO:0000259" key="2">
    <source>
        <dbReference type="Pfam" id="PF08241"/>
    </source>
</evidence>
<dbReference type="PANTHER" id="PTHR43591:SF24">
    <property type="entry name" value="2-METHOXY-6-POLYPRENYL-1,4-BENZOQUINOL METHYLASE, MITOCHONDRIAL"/>
    <property type="match status" value="1"/>
</dbReference>
<sequence length="248" mass="25841">MSPLLPRILPSPDGKPSPQNNTAAAFRAFARDLAAGRRPWTTEAAGFLSDLFDQLAGSWDSDQATGRSDPLHDALTRGGPFPRSTCLEIGSGTGLFTPTLAAAFDTVISIDLSEQMLRQAAGRSPIRVRADASALPSADASVSVVAAIDMLLFPHELARVLAPDGVLLWINQLGQDGPLYLSSEEVAAALPGQWSSVEAAAGWGSWAALRRHPALPDRRTTCGGGSRPSRRAQGGAVPGLSCRGGPGP</sequence>
<proteinExistence type="predicted"/>
<dbReference type="InterPro" id="IPR013216">
    <property type="entry name" value="Methyltransf_11"/>
</dbReference>
<evidence type="ECO:0000313" key="4">
    <source>
        <dbReference type="Proteomes" id="UP001571476"/>
    </source>
</evidence>
<keyword evidence="3" id="KW-0808">Transferase</keyword>
<dbReference type="EC" id="2.1.1.-" evidence="3"/>
<dbReference type="CDD" id="cd02440">
    <property type="entry name" value="AdoMet_MTases"/>
    <property type="match status" value="1"/>
</dbReference>
<dbReference type="RefSeq" id="WP_372567627.1">
    <property type="nucleotide sequence ID" value="NZ_JBGOSP010000082.1"/>
</dbReference>
<reference evidence="3 4" key="1">
    <citation type="submission" date="2024-08" db="EMBL/GenBank/DDBJ databases">
        <title>Genome sequence of Streptomyces aureus CACIA-1.46HGO.</title>
        <authorList>
            <person name="Evangelista-Martinez Z."/>
        </authorList>
    </citation>
    <scope>NUCLEOTIDE SEQUENCE [LARGE SCALE GENOMIC DNA]</scope>
    <source>
        <strain evidence="3 4">CACIA-1.46HGO</strain>
    </source>
</reference>
<evidence type="ECO:0000256" key="1">
    <source>
        <dbReference type="SAM" id="MobiDB-lite"/>
    </source>
</evidence>
<dbReference type="PANTHER" id="PTHR43591">
    <property type="entry name" value="METHYLTRANSFERASE"/>
    <property type="match status" value="1"/>
</dbReference>
<protein>
    <submittedName>
        <fullName evidence="3">Class I SAM-dependent methyltransferase</fullName>
        <ecNumber evidence="3">2.1.1.-</ecNumber>
    </submittedName>
</protein>
<organism evidence="3 4">
    <name type="scientific">Streptomyces aureus</name>
    <dbReference type="NCBI Taxonomy" id="193461"/>
    <lineage>
        <taxon>Bacteria</taxon>
        <taxon>Bacillati</taxon>
        <taxon>Actinomycetota</taxon>
        <taxon>Actinomycetes</taxon>
        <taxon>Kitasatosporales</taxon>
        <taxon>Streptomycetaceae</taxon>
        <taxon>Streptomyces</taxon>
    </lineage>
</organism>
<feature type="domain" description="Methyltransferase type 11" evidence="2">
    <location>
        <begin position="87"/>
        <end position="168"/>
    </location>
</feature>
<feature type="region of interest" description="Disordered" evidence="1">
    <location>
        <begin position="1"/>
        <end position="20"/>
    </location>
</feature>
<evidence type="ECO:0000313" key="3">
    <source>
        <dbReference type="EMBL" id="MFA3843849.1"/>
    </source>
</evidence>
<gene>
    <name evidence="3" type="ORF">ACEG43_48610</name>
</gene>
<comment type="caution">
    <text evidence="3">The sequence shown here is derived from an EMBL/GenBank/DDBJ whole genome shotgun (WGS) entry which is preliminary data.</text>
</comment>
<name>A0ABV4SZJ2_9ACTN</name>
<dbReference type="InterPro" id="IPR029063">
    <property type="entry name" value="SAM-dependent_MTases_sf"/>
</dbReference>